<dbReference type="GeneID" id="112904336"/>
<dbReference type="Gene3D" id="1.20.5.1200">
    <property type="entry name" value="Alpha-tocopherol transfer"/>
    <property type="match status" value="1"/>
</dbReference>
<accession>A0A7F5R317</accession>
<sequence length="308" mass="36036">MPKLTNIFNVLITNMGMDEKPDKDQEEHHLHALREWLERQEYLPQNINDTFLKRFLNCCNNSVETAKGLIDLCFTIRSQTPEIFENRDPLSPSIQNIIKTSDMVPLPNYTDNNYQVFIYRLCDPDPDKFVYADSLKTFFMFSDLRMLTDINLPDGEVPIFDMSGLCLRHISKVSLHLLKKYMQYTQEAHPVRLKQIHIINTPSFVDKMMLLIKPFLKNETGRMMHFHSSDLSTLYEYVPKDLLPEEYGGESGKLSDLKSQLTQKLINNRDLFLDETRWKVDESKRPVKDNKSKQLFGIEGSFRSLSID</sequence>
<dbReference type="SUPFAM" id="SSF52087">
    <property type="entry name" value="CRAL/TRIO domain"/>
    <property type="match status" value="1"/>
</dbReference>
<dbReference type="SUPFAM" id="SSF46938">
    <property type="entry name" value="CRAL/TRIO N-terminal domain"/>
    <property type="match status" value="1"/>
</dbReference>
<gene>
    <name evidence="3" type="primary">LOC112904336</name>
</gene>
<dbReference type="InterPro" id="IPR036865">
    <property type="entry name" value="CRAL-TRIO_dom_sf"/>
</dbReference>
<name>A0A7F5R317_AGRPL</name>
<feature type="domain" description="CRAL-TRIO" evidence="1">
    <location>
        <begin position="159"/>
        <end position="255"/>
    </location>
</feature>
<dbReference type="Gene3D" id="1.10.8.20">
    <property type="entry name" value="N-terminal domain of phosphatidylinositol transfer protein sec14p"/>
    <property type="match status" value="1"/>
</dbReference>
<dbReference type="SMART" id="SM00516">
    <property type="entry name" value="SEC14"/>
    <property type="match status" value="1"/>
</dbReference>
<evidence type="ECO:0000259" key="1">
    <source>
        <dbReference type="PROSITE" id="PS50191"/>
    </source>
</evidence>
<dbReference type="FunCoup" id="A0A7F5R317">
    <property type="interactions" value="2"/>
</dbReference>
<keyword evidence="2" id="KW-1185">Reference proteome</keyword>
<reference evidence="3" key="1">
    <citation type="submission" date="2025-08" db="UniProtKB">
        <authorList>
            <consortium name="RefSeq"/>
        </authorList>
    </citation>
    <scope>IDENTIFICATION</scope>
    <source>
        <tissue evidence="3">Entire body</tissue>
    </source>
</reference>
<dbReference type="OrthoDB" id="6682367at2759"/>
<dbReference type="RefSeq" id="XP_025829892.1">
    <property type="nucleotide sequence ID" value="XM_025974107.1"/>
</dbReference>
<dbReference type="PRINTS" id="PR00180">
    <property type="entry name" value="CRETINALDHBP"/>
</dbReference>
<dbReference type="PROSITE" id="PS50191">
    <property type="entry name" value="CRAL_TRIO"/>
    <property type="match status" value="1"/>
</dbReference>
<evidence type="ECO:0000313" key="2">
    <source>
        <dbReference type="Proteomes" id="UP000192223"/>
    </source>
</evidence>
<proteinExistence type="predicted"/>
<dbReference type="GO" id="GO:0016020">
    <property type="term" value="C:membrane"/>
    <property type="evidence" value="ECO:0007669"/>
    <property type="project" value="TreeGrafter"/>
</dbReference>
<dbReference type="PANTHER" id="PTHR10174:SF222">
    <property type="entry name" value="GH10083P-RELATED"/>
    <property type="match status" value="1"/>
</dbReference>
<protein>
    <submittedName>
        <fullName evidence="3">Alpha-tocopherol transfer protein-like isoform X1</fullName>
    </submittedName>
</protein>
<dbReference type="InterPro" id="IPR001251">
    <property type="entry name" value="CRAL-TRIO_dom"/>
</dbReference>
<dbReference type="KEGG" id="apln:112904336"/>
<dbReference type="CDD" id="cd00170">
    <property type="entry name" value="SEC14"/>
    <property type="match status" value="1"/>
</dbReference>
<dbReference type="GO" id="GO:1902936">
    <property type="term" value="F:phosphatidylinositol bisphosphate binding"/>
    <property type="evidence" value="ECO:0007669"/>
    <property type="project" value="TreeGrafter"/>
</dbReference>
<dbReference type="Gene3D" id="3.40.525.10">
    <property type="entry name" value="CRAL-TRIO lipid binding domain"/>
    <property type="match status" value="1"/>
</dbReference>
<dbReference type="Pfam" id="PF00650">
    <property type="entry name" value="CRAL_TRIO"/>
    <property type="match status" value="1"/>
</dbReference>
<dbReference type="PANTHER" id="PTHR10174">
    <property type="entry name" value="ALPHA-TOCOPHEROL TRANSFER PROTEIN-RELATED"/>
    <property type="match status" value="1"/>
</dbReference>
<organism evidence="2 3">
    <name type="scientific">Agrilus planipennis</name>
    <name type="common">Emerald ash borer</name>
    <name type="synonym">Agrilus marcopoli</name>
    <dbReference type="NCBI Taxonomy" id="224129"/>
    <lineage>
        <taxon>Eukaryota</taxon>
        <taxon>Metazoa</taxon>
        <taxon>Ecdysozoa</taxon>
        <taxon>Arthropoda</taxon>
        <taxon>Hexapoda</taxon>
        <taxon>Insecta</taxon>
        <taxon>Pterygota</taxon>
        <taxon>Neoptera</taxon>
        <taxon>Endopterygota</taxon>
        <taxon>Coleoptera</taxon>
        <taxon>Polyphaga</taxon>
        <taxon>Elateriformia</taxon>
        <taxon>Buprestoidea</taxon>
        <taxon>Buprestidae</taxon>
        <taxon>Agrilinae</taxon>
        <taxon>Agrilus</taxon>
    </lineage>
</organism>
<dbReference type="AlphaFoldDB" id="A0A7F5R317"/>
<dbReference type="Proteomes" id="UP000192223">
    <property type="component" value="Unplaced"/>
</dbReference>
<dbReference type="InParanoid" id="A0A7F5R317"/>
<dbReference type="InterPro" id="IPR036273">
    <property type="entry name" value="CRAL/TRIO_N_dom_sf"/>
</dbReference>
<evidence type="ECO:0000313" key="3">
    <source>
        <dbReference type="RefSeq" id="XP_025829892.1"/>
    </source>
</evidence>